<evidence type="ECO:0000313" key="1">
    <source>
        <dbReference type="EMBL" id="GBP16524.1"/>
    </source>
</evidence>
<dbReference type="EMBL" id="BGZK01000080">
    <property type="protein sequence ID" value="GBP16524.1"/>
    <property type="molecule type" value="Genomic_DNA"/>
</dbReference>
<name>A0A4C1TRI9_EUMVA</name>
<proteinExistence type="predicted"/>
<dbReference type="AlphaFoldDB" id="A0A4C1TRI9"/>
<evidence type="ECO:0000313" key="2">
    <source>
        <dbReference type="Proteomes" id="UP000299102"/>
    </source>
</evidence>
<comment type="caution">
    <text evidence="1">The sequence shown here is derived from an EMBL/GenBank/DDBJ whole genome shotgun (WGS) entry which is preliminary data.</text>
</comment>
<sequence>MVVGVPPGPQHAPVGPSLTRQMRATCRARPAVRRGAAQYVYKNIYRLRCDICETTVKGFSYENIPFLEK</sequence>
<protein>
    <submittedName>
        <fullName evidence="1">Uncharacterized protein</fullName>
    </submittedName>
</protein>
<keyword evidence="2" id="KW-1185">Reference proteome</keyword>
<gene>
    <name evidence="1" type="ORF">EVAR_19324_1</name>
</gene>
<organism evidence="1 2">
    <name type="scientific">Eumeta variegata</name>
    <name type="common">Bagworm moth</name>
    <name type="synonym">Eumeta japonica</name>
    <dbReference type="NCBI Taxonomy" id="151549"/>
    <lineage>
        <taxon>Eukaryota</taxon>
        <taxon>Metazoa</taxon>
        <taxon>Ecdysozoa</taxon>
        <taxon>Arthropoda</taxon>
        <taxon>Hexapoda</taxon>
        <taxon>Insecta</taxon>
        <taxon>Pterygota</taxon>
        <taxon>Neoptera</taxon>
        <taxon>Endopterygota</taxon>
        <taxon>Lepidoptera</taxon>
        <taxon>Glossata</taxon>
        <taxon>Ditrysia</taxon>
        <taxon>Tineoidea</taxon>
        <taxon>Psychidae</taxon>
        <taxon>Oiketicinae</taxon>
        <taxon>Eumeta</taxon>
    </lineage>
</organism>
<accession>A0A4C1TRI9</accession>
<reference evidence="1 2" key="1">
    <citation type="journal article" date="2019" name="Commun. Biol.">
        <title>The bagworm genome reveals a unique fibroin gene that provides high tensile strength.</title>
        <authorList>
            <person name="Kono N."/>
            <person name="Nakamura H."/>
            <person name="Ohtoshi R."/>
            <person name="Tomita M."/>
            <person name="Numata K."/>
            <person name="Arakawa K."/>
        </authorList>
    </citation>
    <scope>NUCLEOTIDE SEQUENCE [LARGE SCALE GENOMIC DNA]</scope>
</reference>
<dbReference type="Proteomes" id="UP000299102">
    <property type="component" value="Unassembled WGS sequence"/>
</dbReference>